<dbReference type="Proteomes" id="UP001164746">
    <property type="component" value="Chromosome 13"/>
</dbReference>
<name>A0ABY7FL37_MYAAR</name>
<evidence type="ECO:0000313" key="2">
    <source>
        <dbReference type="Proteomes" id="UP001164746"/>
    </source>
</evidence>
<accession>A0ABY7FL37</accession>
<keyword evidence="2" id="KW-1185">Reference proteome</keyword>
<reference evidence="1" key="1">
    <citation type="submission" date="2022-11" db="EMBL/GenBank/DDBJ databases">
        <title>Centuries of genome instability and evolution in soft-shell clam transmissible cancer (bioRxiv).</title>
        <authorList>
            <person name="Hart S.F.M."/>
            <person name="Yonemitsu M.A."/>
            <person name="Giersch R.M."/>
            <person name="Beal B.F."/>
            <person name="Arriagada G."/>
            <person name="Davis B.W."/>
            <person name="Ostrander E.A."/>
            <person name="Goff S.P."/>
            <person name="Metzger M.J."/>
        </authorList>
    </citation>
    <scope>NUCLEOTIDE SEQUENCE</scope>
    <source>
        <strain evidence="1">MELC-2E11</strain>
        <tissue evidence="1">Siphon/mantle</tissue>
    </source>
</reference>
<organism evidence="1 2">
    <name type="scientific">Mya arenaria</name>
    <name type="common">Soft-shell clam</name>
    <dbReference type="NCBI Taxonomy" id="6604"/>
    <lineage>
        <taxon>Eukaryota</taxon>
        <taxon>Metazoa</taxon>
        <taxon>Spiralia</taxon>
        <taxon>Lophotrochozoa</taxon>
        <taxon>Mollusca</taxon>
        <taxon>Bivalvia</taxon>
        <taxon>Autobranchia</taxon>
        <taxon>Heteroconchia</taxon>
        <taxon>Euheterodonta</taxon>
        <taxon>Imparidentia</taxon>
        <taxon>Neoheterodontei</taxon>
        <taxon>Myida</taxon>
        <taxon>Myoidea</taxon>
        <taxon>Myidae</taxon>
        <taxon>Mya</taxon>
    </lineage>
</organism>
<gene>
    <name evidence="1" type="ORF">MAR_036521</name>
</gene>
<sequence length="78" mass="8714">MFGDSCRVFTAGTARVSELEHPSNTSEQHYYIDKGGLKTLDHRKYSTNCTTQLPHVPTCAAPFPLYLPAFWLDVLPNG</sequence>
<proteinExistence type="predicted"/>
<dbReference type="EMBL" id="CP111024">
    <property type="protein sequence ID" value="WAR22852.1"/>
    <property type="molecule type" value="Genomic_DNA"/>
</dbReference>
<evidence type="ECO:0000313" key="1">
    <source>
        <dbReference type="EMBL" id="WAR22852.1"/>
    </source>
</evidence>
<protein>
    <submittedName>
        <fullName evidence="1">Uncharacterized protein</fullName>
    </submittedName>
</protein>